<dbReference type="Gene3D" id="2.60.120.430">
    <property type="entry name" value="Galactose-binding lectin"/>
    <property type="match status" value="1"/>
</dbReference>
<dbReference type="InterPro" id="IPR022790">
    <property type="entry name" value="GH26_dom"/>
</dbReference>
<protein>
    <submittedName>
        <fullName evidence="7">Glycosyl hydrolase</fullName>
    </submittedName>
</protein>
<dbReference type="Pfam" id="PF17957">
    <property type="entry name" value="Big_7"/>
    <property type="match status" value="1"/>
</dbReference>
<comment type="caution">
    <text evidence="7">The sequence shown here is derived from an EMBL/GenBank/DDBJ whole genome shotgun (WGS) entry which is preliminary data.</text>
</comment>
<feature type="active site" description="Nucleophile" evidence="4">
    <location>
        <position position="327"/>
    </location>
</feature>
<dbReference type="Gene3D" id="3.20.20.80">
    <property type="entry name" value="Glycosidases"/>
    <property type="match status" value="1"/>
</dbReference>
<dbReference type="Pfam" id="PF09212">
    <property type="entry name" value="CBM27"/>
    <property type="match status" value="1"/>
</dbReference>
<dbReference type="Pfam" id="PF02156">
    <property type="entry name" value="Glyco_hydro_26"/>
    <property type="match status" value="1"/>
</dbReference>
<keyword evidence="3 4" id="KW-0326">Glycosidase</keyword>
<dbReference type="InterPro" id="IPR008979">
    <property type="entry name" value="Galactose-bd-like_sf"/>
</dbReference>
<dbReference type="InterPro" id="IPR015295">
    <property type="entry name" value="CBM27"/>
</dbReference>
<evidence type="ECO:0000256" key="5">
    <source>
        <dbReference type="SAM" id="SignalP"/>
    </source>
</evidence>
<evidence type="ECO:0000256" key="3">
    <source>
        <dbReference type="ARBA" id="ARBA00023295"/>
    </source>
</evidence>
<dbReference type="PRINTS" id="PR00739">
    <property type="entry name" value="GLHYDRLASE26"/>
</dbReference>
<proteinExistence type="inferred from homology"/>
<reference evidence="7 8" key="1">
    <citation type="submission" date="2023-07" db="EMBL/GenBank/DDBJ databases">
        <title>Paenibacillus sp. JX-17 nov. isolated from soil.</title>
        <authorList>
            <person name="Wan Y."/>
            <person name="Liu B."/>
        </authorList>
    </citation>
    <scope>NUCLEOTIDE SEQUENCE [LARGE SCALE GENOMIC DNA]</scope>
    <source>
        <strain evidence="7 8">JX-17</strain>
    </source>
</reference>
<dbReference type="PROSITE" id="PS51764">
    <property type="entry name" value="GH26"/>
    <property type="match status" value="1"/>
</dbReference>
<dbReference type="Gene3D" id="2.60.120.260">
    <property type="entry name" value="Galactose-binding domain-like"/>
    <property type="match status" value="1"/>
</dbReference>
<dbReference type="Pfam" id="PF03425">
    <property type="entry name" value="CBM_11"/>
    <property type="match status" value="1"/>
</dbReference>
<evidence type="ECO:0000256" key="1">
    <source>
        <dbReference type="ARBA" id="ARBA00007754"/>
    </source>
</evidence>
<accession>A0ABT9C902</accession>
<feature type="active site" description="Proton donor" evidence="4">
    <location>
        <position position="220"/>
    </location>
</feature>
<dbReference type="Gene3D" id="2.60.40.10">
    <property type="entry name" value="Immunoglobulins"/>
    <property type="match status" value="1"/>
</dbReference>
<dbReference type="SUPFAM" id="SSF51445">
    <property type="entry name" value="(Trans)glycosidases"/>
    <property type="match status" value="1"/>
</dbReference>
<evidence type="ECO:0000313" key="7">
    <source>
        <dbReference type="EMBL" id="MDO7905729.1"/>
    </source>
</evidence>
<keyword evidence="5" id="KW-0732">Signal</keyword>
<sequence>MSSLRQWLALPLAGVLLLGSSLAASQVQAASAAESSKSLVSSLSSKQQVPVLKLADPKATAATRSLFLYLQLARGKEILFGQQHATDEALSAPVNGVKSDTYSAVGDEPAVFGWDTLSLEGYEKPGSTSNTTKQNRDNLIYSMRQAYEKGGVLTLSAHMPNFVSGKDFYDTSGNVVSHILPGGDKHAKYNQFLDRIADFALHLKDRKGDSIPVIFRPFHEQNGGWFWWGAPYATKEQYIEIYRYTVEYLRDVKGVHNFLYAFSPGSPFNGLEESYLRTYPGDDYADVLGFDTYYDGKTQGWFDTAVEDGKLVSRIADKRDKVAAFTEFGYQNVKPAGTEDKQFYTKLLTALQSDPDAKRLAYMLTWANFSYDNIYVPYRNSAEHGDHELLPDFVNYYKDSYTSFSRELRHVYDQKTSAAQQGPSMHIVSPTGQETMTSGTTTIRARVLNEKPAKVVYTTGGSDKEYPLKLDKDGYYSAEWQPAASLNGKSTTLTVLVYGKDKKGQKQSIQKQSIIVYFGMKDSLVKRLTFDKDILNASNNGTYPDTISSSFRHEKVKGDGKLAVNVKGMQTNETWQELKIGLKDIAKQVNLKLVNRVSMEVLIPIAAGNGNPEANLRAAAELPPSSSKFQTTAAAKLNELPTVKIGNTVYARYTPVIDLNDPSLAASAEGLQLALIGSGLKLDGTLYIDNVKLMNSYSDGSSNPLLVDNYELYKGSSDLLRTSYSVNGDTNTFALDPMNKEDGEFGLKFDYTLAGQGYTGITKDLGSRDWSKAGRLRLWLKPDGSGKKLVIQVKANGVSFEYYPSLAGTEPGVVEMPFSDFKVAAWDTQNAGKTLDVGHAAKVQAFSIYVNAQDGDAYSKDNPYKGTLYVDQIEAVVKP</sequence>
<keyword evidence="2 4" id="KW-0378">Hydrolase</keyword>
<dbReference type="InterPro" id="IPR005087">
    <property type="entry name" value="CBM11"/>
</dbReference>
<feature type="domain" description="GH26" evidence="6">
    <location>
        <begin position="61"/>
        <end position="406"/>
    </location>
</feature>
<comment type="similarity">
    <text evidence="1 4">Belongs to the glycosyl hydrolase 26 family.</text>
</comment>
<dbReference type="EMBL" id="JAUQTB010000002">
    <property type="protein sequence ID" value="MDO7905729.1"/>
    <property type="molecule type" value="Genomic_DNA"/>
</dbReference>
<feature type="chain" id="PRO_5045923611" evidence="5">
    <location>
        <begin position="24"/>
        <end position="879"/>
    </location>
</feature>
<gene>
    <name evidence="7" type="ORF">Q5741_04790</name>
</gene>
<dbReference type="SUPFAM" id="SSF49785">
    <property type="entry name" value="Galactose-binding domain-like"/>
    <property type="match status" value="2"/>
</dbReference>
<evidence type="ECO:0000259" key="6">
    <source>
        <dbReference type="PROSITE" id="PS51764"/>
    </source>
</evidence>
<dbReference type="PANTHER" id="PTHR40079:SF4">
    <property type="entry name" value="GH26 DOMAIN-CONTAINING PROTEIN-RELATED"/>
    <property type="match status" value="1"/>
</dbReference>
<evidence type="ECO:0000256" key="4">
    <source>
        <dbReference type="PROSITE-ProRule" id="PRU01100"/>
    </source>
</evidence>
<evidence type="ECO:0000313" key="8">
    <source>
        <dbReference type="Proteomes" id="UP001240171"/>
    </source>
</evidence>
<keyword evidence="8" id="KW-1185">Reference proteome</keyword>
<evidence type="ECO:0000256" key="2">
    <source>
        <dbReference type="ARBA" id="ARBA00022801"/>
    </source>
</evidence>
<dbReference type="Proteomes" id="UP001240171">
    <property type="component" value="Unassembled WGS sequence"/>
</dbReference>
<dbReference type="PANTHER" id="PTHR40079">
    <property type="entry name" value="MANNAN ENDO-1,4-BETA-MANNOSIDASE E-RELATED"/>
    <property type="match status" value="1"/>
</dbReference>
<name>A0ABT9C902_9BACL</name>
<dbReference type="InterPro" id="IPR013783">
    <property type="entry name" value="Ig-like_fold"/>
</dbReference>
<dbReference type="GO" id="GO:0016787">
    <property type="term" value="F:hydrolase activity"/>
    <property type="evidence" value="ECO:0007669"/>
    <property type="project" value="UniProtKB-KW"/>
</dbReference>
<dbReference type="RefSeq" id="WP_305022932.1">
    <property type="nucleotide sequence ID" value="NZ_JAUQTB010000002.1"/>
</dbReference>
<feature type="signal peptide" evidence="5">
    <location>
        <begin position="1"/>
        <end position="23"/>
    </location>
</feature>
<dbReference type="InterPro" id="IPR000805">
    <property type="entry name" value="Glyco_hydro_26"/>
</dbReference>
<organism evidence="7 8">
    <name type="scientific">Paenibacillus lacisoli</name>
    <dbReference type="NCBI Taxonomy" id="3064525"/>
    <lineage>
        <taxon>Bacteria</taxon>
        <taxon>Bacillati</taxon>
        <taxon>Bacillota</taxon>
        <taxon>Bacilli</taxon>
        <taxon>Bacillales</taxon>
        <taxon>Paenibacillaceae</taxon>
        <taxon>Paenibacillus</taxon>
    </lineage>
</organism>
<dbReference type="InterPro" id="IPR017853">
    <property type="entry name" value="GH"/>
</dbReference>